<protein>
    <submittedName>
        <fullName evidence="2">Uncharacterized protein</fullName>
    </submittedName>
</protein>
<reference evidence="2 3" key="1">
    <citation type="journal article" date="2018" name="Cell">
        <title>The Chara Genome: Secondary Complexity and Implications for Plant Terrestrialization.</title>
        <authorList>
            <person name="Nishiyama T."/>
            <person name="Sakayama H."/>
            <person name="Vries J.D."/>
            <person name="Buschmann H."/>
            <person name="Saint-Marcoux D."/>
            <person name="Ullrich K.K."/>
            <person name="Haas F.B."/>
            <person name="Vanderstraeten L."/>
            <person name="Becker D."/>
            <person name="Lang D."/>
            <person name="Vosolsobe S."/>
            <person name="Rombauts S."/>
            <person name="Wilhelmsson P.K.I."/>
            <person name="Janitza P."/>
            <person name="Kern R."/>
            <person name="Heyl A."/>
            <person name="Rumpler F."/>
            <person name="Villalobos L.I.A.C."/>
            <person name="Clay J.M."/>
            <person name="Skokan R."/>
            <person name="Toyoda A."/>
            <person name="Suzuki Y."/>
            <person name="Kagoshima H."/>
            <person name="Schijlen E."/>
            <person name="Tajeshwar N."/>
            <person name="Catarino B."/>
            <person name="Hetherington A.J."/>
            <person name="Saltykova A."/>
            <person name="Bonnot C."/>
            <person name="Breuninger H."/>
            <person name="Symeonidi A."/>
            <person name="Radhakrishnan G.V."/>
            <person name="Van Nieuwerburgh F."/>
            <person name="Deforce D."/>
            <person name="Chang C."/>
            <person name="Karol K.G."/>
            <person name="Hedrich R."/>
            <person name="Ulvskov P."/>
            <person name="Glockner G."/>
            <person name="Delwiche C.F."/>
            <person name="Petrasek J."/>
            <person name="Van de Peer Y."/>
            <person name="Friml J."/>
            <person name="Beilby M."/>
            <person name="Dolan L."/>
            <person name="Kohara Y."/>
            <person name="Sugano S."/>
            <person name="Fujiyama A."/>
            <person name="Delaux P.-M."/>
            <person name="Quint M."/>
            <person name="TheiBen G."/>
            <person name="Hagemann M."/>
            <person name="Harholt J."/>
            <person name="Dunand C."/>
            <person name="Zachgo S."/>
            <person name="Langdale J."/>
            <person name="Maumus F."/>
            <person name="Straeten D.V.D."/>
            <person name="Gould S.B."/>
            <person name="Rensing S.A."/>
        </authorList>
    </citation>
    <scope>NUCLEOTIDE SEQUENCE [LARGE SCALE GENOMIC DNA]</scope>
    <source>
        <strain evidence="2 3">S276</strain>
    </source>
</reference>
<feature type="region of interest" description="Disordered" evidence="1">
    <location>
        <begin position="106"/>
        <end position="142"/>
    </location>
</feature>
<name>A0A388LK46_CHABU</name>
<feature type="region of interest" description="Disordered" evidence="1">
    <location>
        <begin position="1"/>
        <end position="50"/>
    </location>
</feature>
<feature type="compositionally biased region" description="Basic and acidic residues" evidence="1">
    <location>
        <begin position="1"/>
        <end position="21"/>
    </location>
</feature>
<comment type="caution">
    <text evidence="2">The sequence shown here is derived from an EMBL/GenBank/DDBJ whole genome shotgun (WGS) entry which is preliminary data.</text>
</comment>
<keyword evidence="3" id="KW-1185">Reference proteome</keyword>
<evidence type="ECO:0000313" key="2">
    <source>
        <dbReference type="EMBL" id="GBG82631.1"/>
    </source>
</evidence>
<dbReference type="EMBL" id="BFEA01000413">
    <property type="protein sequence ID" value="GBG82631.1"/>
    <property type="molecule type" value="Genomic_DNA"/>
</dbReference>
<evidence type="ECO:0000313" key="3">
    <source>
        <dbReference type="Proteomes" id="UP000265515"/>
    </source>
</evidence>
<evidence type="ECO:0000256" key="1">
    <source>
        <dbReference type="SAM" id="MobiDB-lite"/>
    </source>
</evidence>
<feature type="compositionally biased region" description="Basic and acidic residues" evidence="1">
    <location>
        <begin position="116"/>
        <end position="142"/>
    </location>
</feature>
<accession>A0A388LK46</accession>
<proteinExistence type="predicted"/>
<gene>
    <name evidence="2" type="ORF">CBR_g35001</name>
</gene>
<dbReference type="Proteomes" id="UP000265515">
    <property type="component" value="Unassembled WGS sequence"/>
</dbReference>
<organism evidence="2 3">
    <name type="scientific">Chara braunii</name>
    <name type="common">Braun's stonewort</name>
    <dbReference type="NCBI Taxonomy" id="69332"/>
    <lineage>
        <taxon>Eukaryota</taxon>
        <taxon>Viridiplantae</taxon>
        <taxon>Streptophyta</taxon>
        <taxon>Charophyceae</taxon>
        <taxon>Charales</taxon>
        <taxon>Characeae</taxon>
        <taxon>Chara</taxon>
    </lineage>
</organism>
<sequence>MGRVRWKQERQGEKGDLRGCRMDPMAGHTEGGKEGRIKARKNAVTEGGSGVSGCKKLRGMCSFGWSLNRRCDGIEGLEIMVKSSKFCLGHGGSVYEKPKSDLGWRLTGRRNRSKTRWKEEKVGGSRSRETELGWQNDDRTEG</sequence>
<dbReference type="AlphaFoldDB" id="A0A388LK46"/>
<dbReference type="Gramene" id="GBG82631">
    <property type="protein sequence ID" value="GBG82631"/>
    <property type="gene ID" value="CBR_g35001"/>
</dbReference>